<dbReference type="Proteomes" id="UP000241462">
    <property type="component" value="Unassembled WGS sequence"/>
</dbReference>
<protein>
    <recommendedName>
        <fullName evidence="6">Cyclic nucleotide-binding domain-containing protein</fullName>
    </recommendedName>
</protein>
<sequence>MLEGLVAGLLNRFLGMYVKNFDPAQLKVGIWGGDVKLRDLELRKEALDQLKLPINVVEGHLGELTLVIPWSNLRGAPVKVFIDNVFLLASPKEEAAYNEEEEERRAQRIKMEKLDSAELLKERSQEGLSQEEQKKSQSFTTSLVTKIVDNLQVTVKNIHIRYEDSISAPGHPFALGVTLEEFSAISTDGEWKPTFIQDSTKTTHKLATLGALSVYWNTDTKLYGTGRETNSSDEPPLEHGEMIKTFKAMIGKTDENVGVDHQFILKPVSGQAKIEMDKSADVRAPKWKANLLFDEIGVVLDDHQYRDALMLVDLFHYFIRHQEYKKYQPKDVSPKEDPRAWLKFAGDAILSKIHERNRRWSWDFFRERRDDRRRYIELFKKKKANQQLTADENDDLTKLEWKLDYEDLRFWRSLARNQLRKENAAALKNHPTKQEQQPQGWVSWMWGSKPPEQTTTADENTQMTAEQRQELYEAIDWDEKSALADAVETPRDSVKFQVETSLSTGSFTLKKNPHGQMTDVLSLHFDVFKAKAMIRPDSFLTDVSLGGLRVNDGTTPNSQFPEIVRVKDAPDTRRNKRLSMVELERSTEEAFFQLQLEQNPLDGLGDFAVKAKLKPLEIIWNPNIVVGVVDFFKPPERHMESITALMETAGATVEDFRQQTRAGLEFALEEHKTINAMLDLQAPLIIIPESITTRKSTCMILDAGHISVNSELVDKDTMKEVQSKQKQAYTDEDFKRLESLMYDKFTVKLTSTQLLIGPSIEDTKSQLVKRSDQSSMHIVEQINIDFLVQLSILPKAPNLAKLRVSGHLPLLHVTASDTKYKSLMKLIDVALPKFHQDDEEAVAQPKRPRLASNISSRSQQSSHSQLLGSKQNRRPSSVRPRRSSQLLPFGASKEQAIVLDDIDEDEDDFEDADDGQSNVNLKLKQKTFELKFTVDELRGSLYQSDPDGIKPDALLVELVAQTFKVNYYLRPFDMVADVSLGSVTVEDYVDNPPTEFKHIISSGDIEDKKAHRALVKVNVVRVKKESPEFMSVYHGVETNVNVAITTINLIVTRKTLLTLLDFILVTFTNPGGNNNQQPQQQKAITDDGSEIEVGVEPPVEDKPPAAGAIRVKVDLKSIQLVLNNDGIRLATLSFTQADIGVFILGSTMRVSTKLGDLSLVDDVNLGVSEDSSIRKLITIQGDDLADFRYETFDAKDEKSYPGYDSSIYLRAGSVKVNFLEEPFRKIVDFLVKFGKMQAIYNAARQAAANQAQQLRQGSSRVKLDVIVNTPIVVFPSVVTPGQPKRDLITAYLGEIYAQNKFAPLDDSENSEIAMMLSAGIRNVKLTSLFHYKDNQSEELELIDNVDIGFKIIYAEHTPGAKRPEVEVEGEMSDVHVTLTPYQMKALLAISRSVPGAFTGDTDAQNEEAEQAVDDGTLRRAQTLPRTEPSREDDIIDMAPELGTRSDTWTKLDLVFRVRTIGLELVNGHKDRPVGDLESASLGKFSLDESKLKTRMQANGGLEAEFVIQSFTIHDSRPHDANKFRRIMTSSNKSVQQFMASVTIAGGKERSLIAVVAIDSPRIIFALDYLFALQAFMMAGLEVEEPLPIEDEDTDTPSESDAESMQVSLARRPSATMSPRSSTSTRPGQQVSSPAEEQPAMSIAFRVNIVDAQVILIANPLSASSEAIVLGTKQVLLSQQHALTFQVSEVGMFLCRMDRFDDSRLRIIDDFSIQMSMDKSKPGMTNLHIDIDPLILRLSLRDILLVLQIISKASELSGTEDDKTERPGAADLKAKELSQSGLQQRSASAKGASTLAGKAKSGKGTAVRSNSYKGTTSRQPHDIAKKPQTREELSASINGIRVVLIGDLHELPILDLSVKNFTATAGDWSSNLRAEIPLDMYVNIYNFSKSAWEPLLEPWSVGVGVAREQDTGLLSIDVASRKVFDVTVTTNSIALASKSFAFLTQDQDVLGKPRGTESPYRIRNYTGFEVVMRSKSPSSDEIISVRLEDGQEAPWSFEHWEKMRENLMTDATAGNAVAVQLEGSGFDVLKNIRLNREGEFIYSLKPKKDDITHRLMVDVKLGNDNVKYVTLRSPLLVENLTQIPVELGVYDAPEQSLLKIEKIAPGEARPAPVGAVFEKTLLVRPDSGFGYAWSSETLWWRDLLKRPTRTLVCKGEQGEPFYFQMNAKFDRTNPMTKNYPNMRIKLSAPVTLENLLPYDFKYRIYDKNTKKDWSNFLRKGGVSPVHVTELSHLLLLSVDMQDTVFKPSEFAIINSGSSDDFEKESTLKCQDEQGLQLNLKLHYHHIPDSGGAFRVTVYSPYVILNKTGLDLQIRHKGFLQQAKAAAGQLLVDVGESERKVLPLMFSFGSDDHRNRALLKVGDSEWSKPQSFDAIGSTADVTLQSSDRNTEVHVGITVEPGEGKYMMTKVVTLAPRFIVQNRTGEEINIREPSSSQLKTLTTNQLQPLHFLQRSAVKQLCLCYPGVDNQWTSPFNISDLGTTHIKIAKAGQRQRLVRVEILMEDASIFLKLGMETNQWPFSMRNESDTEFTFYQANPNIDEEETVDRSGWRPIRYRLPPRSIMPYAWDFPAAKQREIVISAYGKDRHVKLAEIGNLVPMRLATPSGNQKIVDINVAADGPTQTLILSNFKQSRSLYRQKTGFNSSSNVSTSGFEAKDQDTGTTFRAQLKLAGIGISLINSQLKELAYITFRDMTLRYSESPLYQSISLAVKWVQIDNQLYGGIFPMILYPSVVPKRAQETEAHPSLHAMITRVKDDSYGVLYIKYATILIQQMTVDLDEDFIFAMLDFSKVPGATWTISEEEGRLCDDSLDIPEPSTQQAGQDIYFELLNIQPMQIDLSFVRTERINAEDKTSSRNPLMFFFNIMTMAMGNVNDAPLRMNALMLDNVRVSIPILVQNISNHYSQEALYQVHKILGSADFLGNPVGLFNNISSGIADVFYEPYQGLIMSDRPEDLGLGVARGAASFFKKSIFGVSNSFSKFTGAMSKGLAAATLDKQFQDRRRITRARNRPKHALYGFTTGANSFITSVASGVGGVVRKPLEGAEQEGALGFFKGVGKGMLGLGTKPLVGVLDAASNVTEGIRNTTTVFDGSELDRVRITRFIPSDGIVRPYNQREALGQSWLKQVDNGKYFDEMYIAHLELPREDMVVMVTYARILLIRSRRLTTEWDVPLKDVQTIAKERTGLSLTLRGGTNGPFIPIGEESGRTFIYRMVGVAVEEFNRRFRGME</sequence>
<proteinExistence type="inferred from homology"/>
<dbReference type="InterPro" id="IPR026854">
    <property type="entry name" value="VPS13_N"/>
</dbReference>
<dbReference type="EMBL" id="KZ678392">
    <property type="protein sequence ID" value="PSR97370.1"/>
    <property type="molecule type" value="Genomic_DNA"/>
</dbReference>
<dbReference type="InterPro" id="IPR056748">
    <property type="entry name" value="VPS13-like_C"/>
</dbReference>
<dbReference type="PANTHER" id="PTHR16166:SF93">
    <property type="entry name" value="INTERMEMBRANE LIPID TRANSFER PROTEIN VPS13"/>
    <property type="match status" value="1"/>
</dbReference>
<evidence type="ECO:0000256" key="5">
    <source>
        <dbReference type="SAM" id="MobiDB-lite"/>
    </source>
</evidence>
<feature type="region of interest" description="Disordered" evidence="5">
    <location>
        <begin position="1588"/>
        <end position="1636"/>
    </location>
</feature>
<dbReference type="Pfam" id="PF25037">
    <property type="entry name" value="VPS13_C"/>
    <property type="match status" value="1"/>
</dbReference>
<dbReference type="InterPro" id="IPR017148">
    <property type="entry name" value="VPS13_fungi"/>
</dbReference>
<dbReference type="Pfam" id="PF25036">
    <property type="entry name" value="VPS13_VAB"/>
    <property type="match status" value="1"/>
</dbReference>
<evidence type="ECO:0000256" key="3">
    <source>
        <dbReference type="ARBA" id="ARBA00023055"/>
    </source>
</evidence>
<comment type="similarity">
    <text evidence="1">Belongs to the VPS13 family.</text>
</comment>
<evidence type="ECO:0000256" key="2">
    <source>
        <dbReference type="ARBA" id="ARBA00022448"/>
    </source>
</evidence>
<dbReference type="InterPro" id="IPR056747">
    <property type="entry name" value="VPS13-like_M"/>
</dbReference>
<feature type="compositionally biased region" description="Basic and acidic residues" evidence="5">
    <location>
        <begin position="1818"/>
        <end position="1829"/>
    </location>
</feature>
<evidence type="ECO:0000259" key="6">
    <source>
        <dbReference type="PROSITE" id="PS50042"/>
    </source>
</evidence>
<evidence type="ECO:0000313" key="8">
    <source>
        <dbReference type="Proteomes" id="UP000241462"/>
    </source>
</evidence>
<keyword evidence="3" id="KW-0445">Lipid transport</keyword>
<feature type="compositionally biased region" description="Low complexity" evidence="5">
    <location>
        <begin position="850"/>
        <end position="878"/>
    </location>
</feature>
<feature type="compositionally biased region" description="Polar residues" evidence="5">
    <location>
        <begin position="1806"/>
        <end position="1817"/>
    </location>
</feature>
<feature type="compositionally biased region" description="Low complexity" evidence="5">
    <location>
        <begin position="1609"/>
        <end position="1626"/>
    </location>
</feature>
<dbReference type="FunCoup" id="A0A2T3AGT8">
    <property type="interactions" value="717"/>
</dbReference>
<keyword evidence="2" id="KW-0813">Transport</keyword>
<dbReference type="PANTHER" id="PTHR16166">
    <property type="entry name" value="VACUOLAR PROTEIN SORTING-ASSOCIATED PROTEIN VPS13"/>
    <property type="match status" value="1"/>
</dbReference>
<dbReference type="GO" id="GO:0006623">
    <property type="term" value="P:protein targeting to vacuole"/>
    <property type="evidence" value="ECO:0007669"/>
    <property type="project" value="TreeGrafter"/>
</dbReference>
<feature type="domain" description="Cyclic nucleotide-binding" evidence="6">
    <location>
        <begin position="3099"/>
        <end position="3156"/>
    </location>
</feature>
<dbReference type="GO" id="GO:0007005">
    <property type="term" value="P:mitochondrion organization"/>
    <property type="evidence" value="ECO:0007669"/>
    <property type="project" value="TreeGrafter"/>
</dbReference>
<dbReference type="Pfam" id="PF25033">
    <property type="entry name" value="VPS13_M"/>
    <property type="match status" value="1"/>
</dbReference>
<evidence type="ECO:0000313" key="7">
    <source>
        <dbReference type="EMBL" id="PSR97370.1"/>
    </source>
</evidence>
<dbReference type="GO" id="GO:0006869">
    <property type="term" value="P:lipid transport"/>
    <property type="evidence" value="ECO:0007669"/>
    <property type="project" value="UniProtKB-KW"/>
</dbReference>
<evidence type="ECO:0000256" key="1">
    <source>
        <dbReference type="ARBA" id="ARBA00006545"/>
    </source>
</evidence>
<dbReference type="STRING" id="2025994.A0A2T3AGT8"/>
<name>A0A2T3AGT8_9PEZI</name>
<gene>
    <name evidence="7" type="ORF">BD289DRAFT_362504</name>
</gene>
<keyword evidence="8" id="KW-1185">Reference proteome</keyword>
<dbReference type="InterPro" id="IPR009543">
    <property type="entry name" value="VPS13_VAB"/>
</dbReference>
<dbReference type="PIRSF" id="PIRSF037235">
    <property type="entry name" value="VPS13_fungi"/>
    <property type="match status" value="1"/>
</dbReference>
<feature type="coiled-coil region" evidence="4">
    <location>
        <begin position="97"/>
        <end position="134"/>
    </location>
</feature>
<feature type="compositionally biased region" description="Acidic residues" evidence="5">
    <location>
        <begin position="1588"/>
        <end position="1601"/>
    </location>
</feature>
<dbReference type="GO" id="GO:0045324">
    <property type="term" value="P:late endosome to vacuole transport"/>
    <property type="evidence" value="ECO:0007669"/>
    <property type="project" value="TreeGrafter"/>
</dbReference>
<evidence type="ECO:0000256" key="4">
    <source>
        <dbReference type="SAM" id="Coils"/>
    </source>
</evidence>
<dbReference type="GO" id="GO:0045053">
    <property type="term" value="P:protein retention in Golgi apparatus"/>
    <property type="evidence" value="ECO:0007669"/>
    <property type="project" value="TreeGrafter"/>
</dbReference>
<accession>A0A2T3AGT8</accession>
<dbReference type="InterPro" id="IPR000595">
    <property type="entry name" value="cNMP-bd_dom"/>
</dbReference>
<organism evidence="7 8">
    <name type="scientific">Coniella lustricola</name>
    <dbReference type="NCBI Taxonomy" id="2025994"/>
    <lineage>
        <taxon>Eukaryota</taxon>
        <taxon>Fungi</taxon>
        <taxon>Dikarya</taxon>
        <taxon>Ascomycota</taxon>
        <taxon>Pezizomycotina</taxon>
        <taxon>Sordariomycetes</taxon>
        <taxon>Sordariomycetidae</taxon>
        <taxon>Diaporthales</taxon>
        <taxon>Schizoparmaceae</taxon>
        <taxon>Coniella</taxon>
    </lineage>
</organism>
<dbReference type="InParanoid" id="A0A2T3AGT8"/>
<dbReference type="OrthoDB" id="428159at2759"/>
<reference evidence="7 8" key="1">
    <citation type="journal article" date="2018" name="Mycol. Prog.">
        <title>Coniella lustricola, a new species from submerged detritus.</title>
        <authorList>
            <person name="Raudabaugh D.B."/>
            <person name="Iturriaga T."/>
            <person name="Carver A."/>
            <person name="Mondo S."/>
            <person name="Pangilinan J."/>
            <person name="Lipzen A."/>
            <person name="He G."/>
            <person name="Amirebrahimi M."/>
            <person name="Grigoriev I.V."/>
            <person name="Miller A.N."/>
        </authorList>
    </citation>
    <scope>NUCLEOTIDE SEQUENCE [LARGE SCALE GENOMIC DNA]</scope>
    <source>
        <strain evidence="7 8">B22-T-1</strain>
    </source>
</reference>
<keyword evidence="4" id="KW-0175">Coiled coil</keyword>
<dbReference type="InterPro" id="IPR026847">
    <property type="entry name" value="VPS13"/>
</dbReference>
<feature type="region of interest" description="Disordered" evidence="5">
    <location>
        <begin position="1773"/>
        <end position="1829"/>
    </location>
</feature>
<feature type="region of interest" description="Disordered" evidence="5">
    <location>
        <begin position="839"/>
        <end position="885"/>
    </location>
</feature>
<dbReference type="Pfam" id="PF12624">
    <property type="entry name" value="VPS13_N"/>
    <property type="match status" value="1"/>
</dbReference>
<feature type="compositionally biased region" description="Polar residues" evidence="5">
    <location>
        <begin position="1776"/>
        <end position="1786"/>
    </location>
</feature>
<dbReference type="PROSITE" id="PS50042">
    <property type="entry name" value="CNMP_BINDING_3"/>
    <property type="match status" value="1"/>
</dbReference>